<dbReference type="STRING" id="505317.OA57_08085"/>
<comment type="caution">
    <text evidence="1">The sequence shown here is derived from an EMBL/GenBank/DDBJ whole genome shotgun (WGS) entry which is preliminary data.</text>
</comment>
<dbReference type="OrthoDB" id="1851733at2"/>
<protein>
    <submittedName>
        <fullName evidence="1">Uncharacterized protein</fullName>
    </submittedName>
</protein>
<dbReference type="AlphaFoldDB" id="A0A0A3ASF2"/>
<gene>
    <name evidence="1" type="ORF">OA57_08085</name>
</gene>
<dbReference type="EMBL" id="JSUM01000013">
    <property type="protein sequence ID" value="KGQ70020.1"/>
    <property type="molecule type" value="Genomic_DNA"/>
</dbReference>
<proteinExistence type="predicted"/>
<organism evidence="1 2">
    <name type="scientific">Chelonobacter oris</name>
    <dbReference type="NCBI Taxonomy" id="505317"/>
    <lineage>
        <taxon>Bacteria</taxon>
        <taxon>Pseudomonadati</taxon>
        <taxon>Pseudomonadota</taxon>
        <taxon>Gammaproteobacteria</taxon>
        <taxon>Pasteurellales</taxon>
        <taxon>Pasteurellaceae</taxon>
        <taxon>Chelonobacter</taxon>
    </lineage>
</organism>
<evidence type="ECO:0000313" key="2">
    <source>
        <dbReference type="Proteomes" id="UP000030380"/>
    </source>
</evidence>
<evidence type="ECO:0000313" key="1">
    <source>
        <dbReference type="EMBL" id="KGQ70020.1"/>
    </source>
</evidence>
<accession>A0A0A3ASF2</accession>
<sequence>MANRILKDIRYYESTHQNIEGQSLPNNLGKLFVPTGDTPYIGQRIARKLNELKYSYGEFDHIYINFTTFIQAHEIIVSDRDTDSRIK</sequence>
<dbReference type="RefSeq" id="WP_034616104.1">
    <property type="nucleotide sequence ID" value="NZ_JSUM01000013.1"/>
</dbReference>
<dbReference type="Proteomes" id="UP000030380">
    <property type="component" value="Unassembled WGS sequence"/>
</dbReference>
<reference evidence="1 2" key="1">
    <citation type="submission" date="2014-11" db="EMBL/GenBank/DDBJ databases">
        <title>Draft genome sequence of Chelonobacter oris 1662T, associated with respiratory disease in Hermann's Tortoises.</title>
        <authorList>
            <person name="Kudirkiene E."/>
            <person name="Hansen M.J."/>
            <person name="Bojesen A.M."/>
        </authorList>
    </citation>
    <scope>NUCLEOTIDE SEQUENCE [LARGE SCALE GENOMIC DNA]</scope>
    <source>
        <strain evidence="1 2">1662</strain>
    </source>
</reference>
<name>A0A0A3ASF2_9PAST</name>
<keyword evidence="2" id="KW-1185">Reference proteome</keyword>